<evidence type="ECO:0000313" key="2">
    <source>
        <dbReference type="Proteomes" id="UP000054995"/>
    </source>
</evidence>
<keyword evidence="2" id="KW-1185">Reference proteome</keyword>
<organism evidence="1 2">
    <name type="scientific">Trichinella pseudospiralis</name>
    <name type="common">Parasitic roundworm</name>
    <dbReference type="NCBI Taxonomy" id="6337"/>
    <lineage>
        <taxon>Eukaryota</taxon>
        <taxon>Metazoa</taxon>
        <taxon>Ecdysozoa</taxon>
        <taxon>Nematoda</taxon>
        <taxon>Enoplea</taxon>
        <taxon>Dorylaimia</taxon>
        <taxon>Trichinellida</taxon>
        <taxon>Trichinellidae</taxon>
        <taxon>Trichinella</taxon>
    </lineage>
</organism>
<dbReference type="EMBL" id="JYDT01000196">
    <property type="protein sequence ID" value="KRY81939.1"/>
    <property type="molecule type" value="Genomic_DNA"/>
</dbReference>
<dbReference type="Proteomes" id="UP000054995">
    <property type="component" value="Unassembled WGS sequence"/>
</dbReference>
<protein>
    <submittedName>
        <fullName evidence="1">Uncharacterized protein</fullName>
    </submittedName>
</protein>
<dbReference type="AlphaFoldDB" id="A0A0V1F9H6"/>
<reference evidence="1 2" key="1">
    <citation type="submission" date="2015-01" db="EMBL/GenBank/DDBJ databases">
        <title>Evolution of Trichinella species and genotypes.</title>
        <authorList>
            <person name="Korhonen P.K."/>
            <person name="Edoardo P."/>
            <person name="Giuseppe L.R."/>
            <person name="Gasser R.B."/>
        </authorList>
    </citation>
    <scope>NUCLEOTIDE SEQUENCE [LARGE SCALE GENOMIC DNA]</scope>
    <source>
        <strain evidence="1">ISS470</strain>
    </source>
</reference>
<accession>A0A0V1F9H6</accession>
<name>A0A0V1F9H6_TRIPS</name>
<sequence>MICKIILGIHTVLFCGLIPIKRIIQIYVAFNRTLLKLTNDPFVVRFSVFKRQYSVTLEKQ</sequence>
<evidence type="ECO:0000313" key="1">
    <source>
        <dbReference type="EMBL" id="KRY81939.1"/>
    </source>
</evidence>
<proteinExistence type="predicted"/>
<comment type="caution">
    <text evidence="1">The sequence shown here is derived from an EMBL/GenBank/DDBJ whole genome shotgun (WGS) entry which is preliminary data.</text>
</comment>
<gene>
    <name evidence="1" type="ORF">T4D_15288</name>
</gene>